<feature type="transmembrane region" description="Helical" evidence="9">
    <location>
        <begin position="387"/>
        <end position="408"/>
    </location>
</feature>
<keyword evidence="5 9" id="KW-0762">Sugar transport</keyword>
<dbReference type="Gene3D" id="1.20.1250.20">
    <property type="entry name" value="MFS general substrate transporter like domains"/>
    <property type="match status" value="1"/>
</dbReference>
<dbReference type="InterPro" id="IPR050189">
    <property type="entry name" value="MFS_Efflux_Transporters"/>
</dbReference>
<dbReference type="Pfam" id="PF07690">
    <property type="entry name" value="MFS_1"/>
    <property type="match status" value="1"/>
</dbReference>
<proteinExistence type="inferred from homology"/>
<dbReference type="InterPro" id="IPR036259">
    <property type="entry name" value="MFS_trans_sf"/>
</dbReference>
<sequence>MCKVCHDCTGCDPLWRSVEFVSSGFTPHIHNNPLCTLRPILKVERSVFALVFQWGASRGFPYRCQACMFMRGDRPSGRNIFRALRLLITSPPNEQAGSWLGVFALALAAFIFNTTEFVPIGLLSNIGQSFEMTPAQVGLMLTIYAWVVSLMSLPMMLATRNIERRKLLMFVFGLFVVSHVLSAISPSFAILLVSRVGIAFAHAVFWSVTASLAVRIAPPGKQVQALGLLATGTSLAMVLGIPLGRVLGEALGWRTTFLGIAGIAALVVFLLARALPLLPSQNSGSLRSLPILFKRPRLMAIYLLTAIVVTAHFTAYSYIEPFTQTVSRLSGEMTTILLLVFGGAGIMGSIIFSLFSDRFPNGLLITAIGTLTVCLLMLLPLSGDATALGTLTIIWGMAIMCFGLTLQARVLSLAPDATDVAMALFSGIFNIGIGGGALLGSVVSSHLGVANVGIVGGLLALGGLGLCCFTTHYFGKIPPATEVEAESK</sequence>
<evidence type="ECO:0000256" key="8">
    <source>
        <dbReference type="ARBA" id="ARBA00023136"/>
    </source>
</evidence>
<dbReference type="NCBIfam" id="NF002921">
    <property type="entry name" value="PRK03545.1"/>
    <property type="match status" value="1"/>
</dbReference>
<comment type="similarity">
    <text evidence="9">Belongs to the major facilitator superfamily. SotB (TC 2.A.1.2) family.</text>
</comment>
<evidence type="ECO:0000256" key="2">
    <source>
        <dbReference type="ARBA" id="ARBA00022448"/>
    </source>
</evidence>
<feature type="transmembrane region" description="Helical" evidence="9">
    <location>
        <begin position="420"/>
        <end position="443"/>
    </location>
</feature>
<dbReference type="PANTHER" id="PTHR43124">
    <property type="entry name" value="PURINE EFFLUX PUMP PBUE"/>
    <property type="match status" value="1"/>
</dbReference>
<dbReference type="PATRIC" id="fig|129137.4.peg.914"/>
<keyword evidence="8 9" id="KW-0472">Membrane</keyword>
<keyword evidence="4" id="KW-0997">Cell inner membrane</keyword>
<evidence type="ECO:0000256" key="7">
    <source>
        <dbReference type="ARBA" id="ARBA00022989"/>
    </source>
</evidence>
<feature type="transmembrane region" description="Helical" evidence="9">
    <location>
        <begin position="226"/>
        <end position="244"/>
    </location>
</feature>
<keyword evidence="6 9" id="KW-0812">Transmembrane</keyword>
<dbReference type="PANTHER" id="PTHR43124:SF4">
    <property type="entry name" value="SUGAR EFFLUX TRANSPORTER"/>
    <property type="match status" value="1"/>
</dbReference>
<evidence type="ECO:0000313" key="11">
    <source>
        <dbReference type="EMBL" id="KPX38050.1"/>
    </source>
</evidence>
<evidence type="ECO:0000313" key="12">
    <source>
        <dbReference type="Proteomes" id="UP000050490"/>
    </source>
</evidence>
<evidence type="ECO:0000256" key="1">
    <source>
        <dbReference type="ARBA" id="ARBA00004651"/>
    </source>
</evidence>
<dbReference type="PROSITE" id="PS50850">
    <property type="entry name" value="MFS"/>
    <property type="match status" value="1"/>
</dbReference>
<feature type="transmembrane region" description="Helical" evidence="9">
    <location>
        <begin position="449"/>
        <end position="469"/>
    </location>
</feature>
<dbReference type="GO" id="GO:0005886">
    <property type="term" value="C:plasma membrane"/>
    <property type="evidence" value="ECO:0007669"/>
    <property type="project" value="UniProtKB-SubCell"/>
</dbReference>
<dbReference type="GO" id="GO:0015144">
    <property type="term" value="F:carbohydrate transmembrane transporter activity"/>
    <property type="evidence" value="ECO:0007669"/>
    <property type="project" value="UniProtKB-UniRule"/>
</dbReference>
<evidence type="ECO:0000259" key="10">
    <source>
        <dbReference type="PROSITE" id="PS50850"/>
    </source>
</evidence>
<reference evidence="11 12" key="1">
    <citation type="submission" date="2015-09" db="EMBL/GenBank/DDBJ databases">
        <title>Genome announcement of multiple Pseudomonas syringae strains.</title>
        <authorList>
            <person name="Thakur S."/>
            <person name="Wang P.W."/>
            <person name="Gong Y."/>
            <person name="Weir B.S."/>
            <person name="Guttman D.S."/>
        </authorList>
    </citation>
    <scope>NUCLEOTIDE SEQUENCE [LARGE SCALE GENOMIC DNA]</scope>
    <source>
        <strain evidence="11 12">ICMP4455</strain>
    </source>
</reference>
<evidence type="ECO:0000256" key="6">
    <source>
        <dbReference type="ARBA" id="ARBA00022692"/>
    </source>
</evidence>
<evidence type="ECO:0000256" key="9">
    <source>
        <dbReference type="HAMAP-Rule" id="MF_00517"/>
    </source>
</evidence>
<dbReference type="Proteomes" id="UP000050490">
    <property type="component" value="Unassembled WGS sequence"/>
</dbReference>
<dbReference type="HAMAP" id="MF_00517">
    <property type="entry name" value="MFS_SotB"/>
    <property type="match status" value="1"/>
</dbReference>
<feature type="transmembrane region" description="Helical" evidence="9">
    <location>
        <begin position="256"/>
        <end position="278"/>
    </location>
</feature>
<feature type="domain" description="Major facilitator superfamily (MFS) profile" evidence="10">
    <location>
        <begin position="101"/>
        <end position="474"/>
    </location>
</feature>
<dbReference type="InterPro" id="IPR023495">
    <property type="entry name" value="Sugar_effux_transptr_put"/>
</dbReference>
<evidence type="ECO:0000256" key="4">
    <source>
        <dbReference type="ARBA" id="ARBA00022519"/>
    </source>
</evidence>
<dbReference type="EMBL" id="LJQI01000031">
    <property type="protein sequence ID" value="KPX38050.1"/>
    <property type="molecule type" value="Genomic_DNA"/>
</dbReference>
<evidence type="ECO:0000256" key="3">
    <source>
        <dbReference type="ARBA" id="ARBA00022475"/>
    </source>
</evidence>
<organism evidence="11 12">
    <name type="scientific">Pseudomonas amygdali pv. eriobotryae</name>
    <dbReference type="NCBI Taxonomy" id="129137"/>
    <lineage>
        <taxon>Bacteria</taxon>
        <taxon>Pseudomonadati</taxon>
        <taxon>Pseudomonadota</taxon>
        <taxon>Gammaproteobacteria</taxon>
        <taxon>Pseudomonadales</taxon>
        <taxon>Pseudomonadaceae</taxon>
        <taxon>Pseudomonas</taxon>
        <taxon>Pseudomonas amygdali</taxon>
    </lineage>
</organism>
<keyword evidence="3 9" id="KW-1003">Cell membrane</keyword>
<comment type="subcellular location">
    <subcellularLocation>
        <location evidence="1 9">Cell membrane</location>
        <topology evidence="1 9">Multi-pass membrane protein</topology>
    </subcellularLocation>
</comment>
<dbReference type="InterPro" id="IPR011701">
    <property type="entry name" value="MFS"/>
</dbReference>
<name>A0A0P9S7Y3_PSEA0</name>
<dbReference type="CDD" id="cd17324">
    <property type="entry name" value="MFS_NepI_like"/>
    <property type="match status" value="1"/>
</dbReference>
<dbReference type="AlphaFoldDB" id="A0A0P9S7Y3"/>
<keyword evidence="2 9" id="KW-0813">Transport</keyword>
<evidence type="ECO:0000256" key="5">
    <source>
        <dbReference type="ARBA" id="ARBA00022597"/>
    </source>
</evidence>
<feature type="transmembrane region" description="Helical" evidence="9">
    <location>
        <begin position="299"/>
        <end position="319"/>
    </location>
</feature>
<dbReference type="InterPro" id="IPR020846">
    <property type="entry name" value="MFS_dom"/>
</dbReference>
<feature type="transmembrane region" description="Helical" evidence="9">
    <location>
        <begin position="96"/>
        <end position="115"/>
    </location>
</feature>
<protein>
    <recommendedName>
        <fullName evidence="9">Probable sugar efflux transporter</fullName>
    </recommendedName>
</protein>
<dbReference type="SUPFAM" id="SSF103473">
    <property type="entry name" value="MFS general substrate transporter"/>
    <property type="match status" value="1"/>
</dbReference>
<comment type="function">
    <text evidence="9">Involved in the efflux of sugars. The physiological role may be the reduction of the intracellular concentration of toxic sugars or sugar metabolites.</text>
</comment>
<feature type="transmembrane region" description="Helical" evidence="9">
    <location>
        <begin position="362"/>
        <end position="381"/>
    </location>
</feature>
<feature type="transmembrane region" description="Helical" evidence="9">
    <location>
        <begin position="196"/>
        <end position="214"/>
    </location>
</feature>
<gene>
    <name evidence="9" type="primary">sotB</name>
    <name evidence="11" type="ORF">ALO70_100269</name>
</gene>
<feature type="transmembrane region" description="Helical" evidence="9">
    <location>
        <begin position="135"/>
        <end position="155"/>
    </location>
</feature>
<feature type="transmembrane region" description="Helical" evidence="9">
    <location>
        <begin position="334"/>
        <end position="355"/>
    </location>
</feature>
<accession>A0A0P9S7Y3</accession>
<comment type="caution">
    <text evidence="11">The sequence shown here is derived from an EMBL/GenBank/DDBJ whole genome shotgun (WGS) entry which is preliminary data.</text>
</comment>
<keyword evidence="7 9" id="KW-1133">Transmembrane helix</keyword>
<feature type="transmembrane region" description="Helical" evidence="9">
    <location>
        <begin position="167"/>
        <end position="190"/>
    </location>
</feature>